<evidence type="ECO:0000313" key="2">
    <source>
        <dbReference type="EMBL" id="MXQ65583.1"/>
    </source>
</evidence>
<dbReference type="OrthoDB" id="3699454at2"/>
<gene>
    <name evidence="2" type="ORF">GQ466_16260</name>
</gene>
<feature type="compositionally biased region" description="Basic and acidic residues" evidence="1">
    <location>
        <begin position="143"/>
        <end position="152"/>
    </location>
</feature>
<name>A0A6I4W8S5_9ACTN</name>
<accession>A0A6I4W8S5</accession>
<dbReference type="EMBL" id="WUTW01000002">
    <property type="protein sequence ID" value="MXQ65583.1"/>
    <property type="molecule type" value="Genomic_DNA"/>
</dbReference>
<evidence type="ECO:0008006" key="4">
    <source>
        <dbReference type="Google" id="ProtNLM"/>
    </source>
</evidence>
<reference evidence="2 3" key="1">
    <citation type="submission" date="2019-12" db="EMBL/GenBank/DDBJ databases">
        <title>Nocardia macrotermitis sp. nov. and Nocardia aurantia sp. nov., isolated from the gut of the fungus growing-termite Macrotermes natalensis.</title>
        <authorList>
            <person name="Christine B."/>
            <person name="Rene B."/>
        </authorList>
    </citation>
    <scope>NUCLEOTIDE SEQUENCE [LARGE SCALE GENOMIC DNA]</scope>
    <source>
        <strain evidence="2 3">DSM 102126</strain>
    </source>
</reference>
<organism evidence="2 3">
    <name type="scientific">Actinomadura rayongensis</name>
    <dbReference type="NCBI Taxonomy" id="1429076"/>
    <lineage>
        <taxon>Bacteria</taxon>
        <taxon>Bacillati</taxon>
        <taxon>Actinomycetota</taxon>
        <taxon>Actinomycetes</taxon>
        <taxon>Streptosporangiales</taxon>
        <taxon>Thermomonosporaceae</taxon>
        <taxon>Actinomadura</taxon>
    </lineage>
</organism>
<proteinExistence type="predicted"/>
<evidence type="ECO:0000256" key="1">
    <source>
        <dbReference type="SAM" id="MobiDB-lite"/>
    </source>
</evidence>
<dbReference type="Proteomes" id="UP000431901">
    <property type="component" value="Unassembled WGS sequence"/>
</dbReference>
<dbReference type="RefSeq" id="WP_161103658.1">
    <property type="nucleotide sequence ID" value="NZ_JBHLYI010000006.1"/>
</dbReference>
<evidence type="ECO:0000313" key="3">
    <source>
        <dbReference type="Proteomes" id="UP000431901"/>
    </source>
</evidence>
<comment type="caution">
    <text evidence="2">The sequence shown here is derived from an EMBL/GenBank/DDBJ whole genome shotgun (WGS) entry which is preliminary data.</text>
</comment>
<protein>
    <recommendedName>
        <fullName evidence="4">IS5/IS1182 family transposase</fullName>
    </recommendedName>
</protein>
<feature type="region of interest" description="Disordered" evidence="1">
    <location>
        <begin position="114"/>
        <end position="152"/>
    </location>
</feature>
<dbReference type="AlphaFoldDB" id="A0A6I4W8S5"/>
<feature type="compositionally biased region" description="Basic residues" evidence="1">
    <location>
        <begin position="119"/>
        <end position="129"/>
    </location>
</feature>
<keyword evidence="3" id="KW-1185">Reference proteome</keyword>
<sequence length="152" mass="17144">MLRWFRGDRDIPGLGRDHRISRATAYRYVDEGVDILADQAPDLHDALDRARADGHTHLIMDGTLLSADRNAEQTLSVKGEPIDLWYSGKTHHPAGSVQALSAPNSLPLWVSDVEPGLRPRPHRRPHPPARRPLQSRGRWTAHPRRELPSREG</sequence>